<reference evidence="1" key="1">
    <citation type="submission" date="2022-06" db="EMBL/GenBank/DDBJ databases">
        <authorList>
            <consortium name="SYNGENTA / RWTH Aachen University"/>
        </authorList>
    </citation>
    <scope>NUCLEOTIDE SEQUENCE</scope>
</reference>
<protein>
    <submittedName>
        <fullName evidence="1">Uncharacterized protein</fullName>
    </submittedName>
</protein>
<evidence type="ECO:0000313" key="2">
    <source>
        <dbReference type="Proteomes" id="UP001153365"/>
    </source>
</evidence>
<dbReference type="AlphaFoldDB" id="A0AAV0AQK2"/>
<accession>A0AAV0AQK2</accession>
<proteinExistence type="predicted"/>
<dbReference type="Proteomes" id="UP001153365">
    <property type="component" value="Unassembled WGS sequence"/>
</dbReference>
<dbReference type="EMBL" id="CALTRL010001198">
    <property type="protein sequence ID" value="CAH7671484.1"/>
    <property type="molecule type" value="Genomic_DNA"/>
</dbReference>
<comment type="caution">
    <text evidence="1">The sequence shown here is derived from an EMBL/GenBank/DDBJ whole genome shotgun (WGS) entry which is preliminary data.</text>
</comment>
<gene>
    <name evidence="1" type="ORF">PPACK8108_LOCUS6261</name>
</gene>
<evidence type="ECO:0000313" key="1">
    <source>
        <dbReference type="EMBL" id="CAH7671484.1"/>
    </source>
</evidence>
<organism evidence="1 2">
    <name type="scientific">Phakopsora pachyrhizi</name>
    <name type="common">Asian soybean rust disease fungus</name>
    <dbReference type="NCBI Taxonomy" id="170000"/>
    <lineage>
        <taxon>Eukaryota</taxon>
        <taxon>Fungi</taxon>
        <taxon>Dikarya</taxon>
        <taxon>Basidiomycota</taxon>
        <taxon>Pucciniomycotina</taxon>
        <taxon>Pucciniomycetes</taxon>
        <taxon>Pucciniales</taxon>
        <taxon>Phakopsoraceae</taxon>
        <taxon>Phakopsora</taxon>
    </lineage>
</organism>
<sequence>MPSSSSADQSLLNTLSDTLKKDDFDLAIGTIKKLPTHQRLKLSHKIYNTLYDLATRIHEADQKIAPPRYNNRAATSIELTSLVNYRNVEIRLLEVIDIFQSIGRPISDQQLLHLLTVTIFSASLSLKQSFDYPELKKSSKEARFGNEFSLANEKITRIISKLSALSNKPRPTAEDIALAIPRSILALLSRFYAVFHQPGRGLKTMRKMFYAFLISHKNFQCRENSNLVAYDQTVAIETGSIIISMHMDKIHWRQSALMLAIRMITICGLYPNQRRIASLLRRMYMSRSEWCSVIELENKILDPAAISWLQTQIAIVEAEDGCLERALSISTELLTEAPRENLTKSQETDPSVYSHGICALLNFSLDNTNNLRLSLREAVAIRRKMIEHGIVPQQDSDCLILRTLIHSACKILQPTQRQEFLQEIIDGLFPKDKIFPFQSESSRSFIFASHPGKSPEAFRLVQWLLRWNEIDLSLQVFQSMARYGYVSSFTAVPFKSLKKLLERALYYHPELAMELYQHFHMSGCDPSGILFQLVKEKAIKMGDYRLAEYLLRIKNEQHVSESRSSCITNYVRGFSLRRPTPGNVIRTFNLLERVYSRWESEVEFEAWELACNQVVQLNPLELHENSEVKIAIKKFISLMLQTGHSETDLARIEQRLLECTTLASLIHLEIKEPSQQISSNFDINNQTLSNKKGLVNQEVIDGTYCPQVDKCGSKFSVTLTELVDAQISSDRLYDALGTVEKAVGIDALIKADSFGRLLHALIDKGLAKEALDVNQLWRGMSWRFKLSERGDDFLVLSAMSRICT</sequence>
<name>A0AAV0AQK2_PHAPC</name>
<keyword evidence="2" id="KW-1185">Reference proteome</keyword>